<name>A0ABN8R0H9_9CNID</name>
<feature type="region of interest" description="Disordered" evidence="1">
    <location>
        <begin position="239"/>
        <end position="358"/>
    </location>
</feature>
<proteinExistence type="predicted"/>
<organism evidence="3 4">
    <name type="scientific">Porites lobata</name>
    <dbReference type="NCBI Taxonomy" id="104759"/>
    <lineage>
        <taxon>Eukaryota</taxon>
        <taxon>Metazoa</taxon>
        <taxon>Cnidaria</taxon>
        <taxon>Anthozoa</taxon>
        <taxon>Hexacorallia</taxon>
        <taxon>Scleractinia</taxon>
        <taxon>Fungiina</taxon>
        <taxon>Poritidae</taxon>
        <taxon>Porites</taxon>
    </lineage>
</organism>
<dbReference type="CDD" id="cd22286">
    <property type="entry name" value="HD_PAXX_N"/>
    <property type="match status" value="1"/>
</dbReference>
<evidence type="ECO:0000313" key="4">
    <source>
        <dbReference type="Proteomes" id="UP001159405"/>
    </source>
</evidence>
<accession>A0ABN8R0H9</accession>
<evidence type="ECO:0000256" key="1">
    <source>
        <dbReference type="SAM" id="MobiDB-lite"/>
    </source>
</evidence>
<gene>
    <name evidence="3" type="ORF">PLOB_00012272</name>
</gene>
<feature type="compositionally biased region" description="Basic and acidic residues" evidence="1">
    <location>
        <begin position="239"/>
        <end position="337"/>
    </location>
</feature>
<feature type="compositionally biased region" description="Basic and acidic residues" evidence="1">
    <location>
        <begin position="205"/>
        <end position="224"/>
    </location>
</feature>
<feature type="region of interest" description="Disordered" evidence="1">
    <location>
        <begin position="202"/>
        <end position="224"/>
    </location>
</feature>
<sequence>MAEASEPGSIDLASLLRANKVEALHTTALCGLVRFLVWTRLSEEGSSWIINASDGVDVWHLELDRVQLDSHRELAAVDEYDTYFTRFRSEFESGSISVAQIASKIAITVGTGIPSLCYDLYEAKASEGRKELLTILFRLADRVSQLTEQLKASAASLERPKNQKLVADQVSQLTKQLKDIPPKKTSQASLVKRKLEYSVINPGSKELDDKDTASEGSRKRDKRPEILHLIFSRCASRLDDKDTASEGSRKSDKRPEMLDDKDTASEGSRKRDKRPEMLDDKDTASEGSRKSDKRPEMLDDKDTASEGSRKRDKRPEMLDDKDTASEGSRKRAKRPEMLDDEDSAFERPRKKERRPERWERNVRKNAIVHGLERKDKNGNIIQAPRTTGPPCKCKEKCFEKVDDKLKKHILTSFNNMPDKARQDQYLSGLVLSFDPTWVGTQGRGGKFSETNKGKKLNTFKYYVPKENNRRIKVCKRTFMSLHGIGEGRLQRVRSSSAPQSRQGKHNNRPNRISPDTIEQVRNHIRSFPRMTSHYSRKDSPQKRFLSPDLSVSKMYNLYLEAHEPEILAREKEIVKARRENLPVPAKLKPVVGEHTYRRVFNSDFNLGFGRPRTDTCATCDKLNLALKSNPGNTVARQQLADHQDMGDKGYQSMRDDKNVAVASWSDMTRSLGSADFCSKDSVDVISFDFMQNLPTPNLSHNDVFYQHKLWTYVFGIHDLVVEKGYMYLWDETIAKRGSSEVASCLEHFFHTYRTGAKSLVSYSDGCGGQNKNLTIVGLYNDLHTAGVYDVLNHKFLTRGHTFLRNDSDFAQIERRKTSATVYLPSDWYSVVKEANRRSPFEVISMHQRQFLTYKDFISSKYTNRHFSSGSSSFRDVHWLNFGWGEELNPVTNKVTLVHHPNEVWMRNTYSSDEPWRKVKILKDRAGNVSLEQLYHSSLVPSAKKVRDLKAMARSHIPLPQRNFYLEMDNPDDDDSSETEDLDSD</sequence>
<feature type="domain" description="DUF7869" evidence="2">
    <location>
        <begin position="706"/>
        <end position="873"/>
    </location>
</feature>
<dbReference type="Pfam" id="PF25273">
    <property type="entry name" value="DUF7869"/>
    <property type="match status" value="1"/>
</dbReference>
<evidence type="ECO:0000313" key="3">
    <source>
        <dbReference type="EMBL" id="CAH3171886.1"/>
    </source>
</evidence>
<comment type="caution">
    <text evidence="3">The sequence shown here is derived from an EMBL/GenBank/DDBJ whole genome shotgun (WGS) entry which is preliminary data.</text>
</comment>
<dbReference type="InterPro" id="IPR057191">
    <property type="entry name" value="DUF7869"/>
</dbReference>
<feature type="region of interest" description="Disordered" evidence="1">
    <location>
        <begin position="489"/>
        <end position="516"/>
    </location>
</feature>
<dbReference type="PANTHER" id="PTHR10773:SF19">
    <property type="match status" value="1"/>
</dbReference>
<keyword evidence="4" id="KW-1185">Reference proteome</keyword>
<feature type="region of interest" description="Disordered" evidence="1">
    <location>
        <begin position="962"/>
        <end position="984"/>
    </location>
</feature>
<dbReference type="InterPro" id="IPR027873">
    <property type="entry name" value="PAXX"/>
</dbReference>
<reference evidence="3 4" key="1">
    <citation type="submission" date="2022-05" db="EMBL/GenBank/DDBJ databases">
        <authorList>
            <consortium name="Genoscope - CEA"/>
            <person name="William W."/>
        </authorList>
    </citation>
    <scope>NUCLEOTIDE SEQUENCE [LARGE SCALE GENOMIC DNA]</scope>
</reference>
<dbReference type="PANTHER" id="PTHR10773">
    <property type="entry name" value="DNA-DIRECTED RNA POLYMERASES I, II, AND III SUBUNIT RPABC2"/>
    <property type="match status" value="1"/>
</dbReference>
<feature type="compositionally biased region" description="Acidic residues" evidence="1">
    <location>
        <begin position="968"/>
        <end position="984"/>
    </location>
</feature>
<evidence type="ECO:0000259" key="2">
    <source>
        <dbReference type="Pfam" id="PF25273"/>
    </source>
</evidence>
<feature type="compositionally biased region" description="Polar residues" evidence="1">
    <location>
        <begin position="492"/>
        <end position="501"/>
    </location>
</feature>
<dbReference type="Proteomes" id="UP001159405">
    <property type="component" value="Unassembled WGS sequence"/>
</dbReference>
<protein>
    <recommendedName>
        <fullName evidence="2">DUF7869 domain-containing protein</fullName>
    </recommendedName>
</protein>
<dbReference type="EMBL" id="CALNXK010000168">
    <property type="protein sequence ID" value="CAH3171886.1"/>
    <property type="molecule type" value="Genomic_DNA"/>
</dbReference>
<feature type="compositionally biased region" description="Basic and acidic residues" evidence="1">
    <location>
        <begin position="344"/>
        <end position="358"/>
    </location>
</feature>
<dbReference type="Pfam" id="PF15384">
    <property type="entry name" value="PAXX"/>
    <property type="match status" value="1"/>
</dbReference>
<dbReference type="InterPro" id="IPR054134">
    <property type="entry name" value="PAXX_N"/>
</dbReference>